<comment type="cofactor">
    <cofactor evidence="1 11">
        <name>Mg(2+)</name>
        <dbReference type="ChEBI" id="CHEBI:18420"/>
    </cofactor>
</comment>
<dbReference type="InterPro" id="IPR036135">
    <property type="entry name" value="MoeA_linker/N_sf"/>
</dbReference>
<evidence type="ECO:0000256" key="2">
    <source>
        <dbReference type="ARBA" id="ARBA00002901"/>
    </source>
</evidence>
<dbReference type="Pfam" id="PF03453">
    <property type="entry name" value="MoeA_N"/>
    <property type="match status" value="1"/>
</dbReference>
<evidence type="ECO:0000256" key="5">
    <source>
        <dbReference type="ARBA" id="ARBA00022505"/>
    </source>
</evidence>
<dbReference type="NCBIfam" id="TIGR00177">
    <property type="entry name" value="molyb_syn"/>
    <property type="match status" value="1"/>
</dbReference>
<dbReference type="InterPro" id="IPR038987">
    <property type="entry name" value="MoeA-like"/>
</dbReference>
<evidence type="ECO:0000256" key="11">
    <source>
        <dbReference type="RuleBase" id="RU365090"/>
    </source>
</evidence>
<dbReference type="EC" id="2.10.1.1" evidence="11"/>
<reference evidence="13 14" key="1">
    <citation type="journal article" date="2016" name="Nat. Commun.">
        <title>Thousands of microbial genomes shed light on interconnected biogeochemical processes in an aquifer system.</title>
        <authorList>
            <person name="Anantharaman K."/>
            <person name="Brown C.T."/>
            <person name="Hug L.A."/>
            <person name="Sharon I."/>
            <person name="Castelle C.J."/>
            <person name="Probst A.J."/>
            <person name="Thomas B.C."/>
            <person name="Singh A."/>
            <person name="Wilkins M.J."/>
            <person name="Karaoz U."/>
            <person name="Brodie E.L."/>
            <person name="Williams K.H."/>
            <person name="Hubbard S.S."/>
            <person name="Banfield J.F."/>
        </authorList>
    </citation>
    <scope>NUCLEOTIDE SEQUENCE [LARGE SCALE GENOMIC DNA]</scope>
</reference>
<keyword evidence="7 11" id="KW-0479">Metal-binding</keyword>
<evidence type="ECO:0000313" key="13">
    <source>
        <dbReference type="EMBL" id="OGC40196.1"/>
    </source>
</evidence>
<dbReference type="NCBIfam" id="NF045515">
    <property type="entry name" value="Glp_gephyrin"/>
    <property type="match status" value="1"/>
</dbReference>
<dbReference type="InterPro" id="IPR005111">
    <property type="entry name" value="MoeA_C_domain_IV"/>
</dbReference>
<comment type="similarity">
    <text evidence="4 11">Belongs to the MoeA family.</text>
</comment>
<accession>A0A1F4U5I3</accession>
<protein>
    <recommendedName>
        <fullName evidence="11">Molybdopterin molybdenumtransferase</fullName>
        <ecNumber evidence="11">2.10.1.1</ecNumber>
    </recommendedName>
</protein>
<dbReference type="InterPro" id="IPR036425">
    <property type="entry name" value="MoaB/Mog-like_dom_sf"/>
</dbReference>
<dbReference type="InterPro" id="IPR005110">
    <property type="entry name" value="MoeA_linker/N"/>
</dbReference>
<evidence type="ECO:0000256" key="6">
    <source>
        <dbReference type="ARBA" id="ARBA00022679"/>
    </source>
</evidence>
<dbReference type="EMBL" id="MEUJ01000004">
    <property type="protein sequence ID" value="OGC40196.1"/>
    <property type="molecule type" value="Genomic_DNA"/>
</dbReference>
<dbReference type="SUPFAM" id="SSF63882">
    <property type="entry name" value="MoeA N-terminal region -like"/>
    <property type="match status" value="1"/>
</dbReference>
<dbReference type="Gene3D" id="3.40.980.10">
    <property type="entry name" value="MoaB/Mog-like domain"/>
    <property type="match status" value="1"/>
</dbReference>
<sequence length="389" mass="42478">MIKPEKALKIILERARPLGIEEINLVDSLGRVLAEKVYSDIDIPAFNRSAMDGFAVNSKDLSKVFEIIEDIPAGYVPKKKIKFGQCARIMTGAMLPIGTDKVVKVENTKLTADGLKITALEKKLNVSLRGEDVKKGELVLDKGTKIRPQEGAMLATVGKTSVKVYRRPKVAVISTGSELVEPSQKPAAGQIRNSNGTMLLFLLKRFGTEINYFGIAPDDFLTTKEMIEKALKTADIVILSGGVSVGDYDFVSKALNECGVDILFDRVAIQPGKPTTFGVKGDKYVFGLPGNPVSVFVSFELFVTSLINGLTNRKEGNKYIDAVLTGDFERKNAERELYYPVGLLAGYAVPLKFHGSGHLFSLASCNALMRVKKGIKFLKNGETVNVRPI</sequence>
<evidence type="ECO:0000256" key="3">
    <source>
        <dbReference type="ARBA" id="ARBA00005046"/>
    </source>
</evidence>
<dbReference type="Proteomes" id="UP000179242">
    <property type="component" value="Unassembled WGS sequence"/>
</dbReference>
<dbReference type="AlphaFoldDB" id="A0A1F4U5I3"/>
<organism evidence="13 14">
    <name type="scientific">candidate division WOR-1 bacterium RIFOXYC2_FULL_46_14</name>
    <dbReference type="NCBI Taxonomy" id="1802587"/>
    <lineage>
        <taxon>Bacteria</taxon>
        <taxon>Bacillati</taxon>
        <taxon>Saganbacteria</taxon>
    </lineage>
</organism>
<evidence type="ECO:0000313" key="14">
    <source>
        <dbReference type="Proteomes" id="UP000179242"/>
    </source>
</evidence>
<comment type="function">
    <text evidence="2 11">Catalyzes the insertion of molybdate into adenylated molybdopterin with the concomitant release of AMP.</text>
</comment>
<dbReference type="Gene3D" id="2.170.190.11">
    <property type="entry name" value="Molybdopterin biosynthesis moea protein, domain 3"/>
    <property type="match status" value="1"/>
</dbReference>
<evidence type="ECO:0000256" key="7">
    <source>
        <dbReference type="ARBA" id="ARBA00022723"/>
    </source>
</evidence>
<dbReference type="Gene3D" id="3.90.105.10">
    <property type="entry name" value="Molybdopterin biosynthesis moea protein, domain 2"/>
    <property type="match status" value="1"/>
</dbReference>
<dbReference type="CDD" id="cd00887">
    <property type="entry name" value="MoeA"/>
    <property type="match status" value="1"/>
</dbReference>
<evidence type="ECO:0000256" key="10">
    <source>
        <dbReference type="ARBA" id="ARBA00047317"/>
    </source>
</evidence>
<comment type="caution">
    <text evidence="13">The sequence shown here is derived from an EMBL/GenBank/DDBJ whole genome shotgun (WGS) entry which is preliminary data.</text>
</comment>
<dbReference type="PANTHER" id="PTHR10192:SF5">
    <property type="entry name" value="GEPHYRIN"/>
    <property type="match status" value="1"/>
</dbReference>
<proteinExistence type="inferred from homology"/>
<dbReference type="SUPFAM" id="SSF63867">
    <property type="entry name" value="MoeA C-terminal domain-like"/>
    <property type="match status" value="1"/>
</dbReference>
<dbReference type="UniPathway" id="UPA00344"/>
<dbReference type="GO" id="GO:0006777">
    <property type="term" value="P:Mo-molybdopterin cofactor biosynthetic process"/>
    <property type="evidence" value="ECO:0007669"/>
    <property type="project" value="UniProtKB-UniRule"/>
</dbReference>
<dbReference type="SUPFAM" id="SSF53218">
    <property type="entry name" value="Molybdenum cofactor biosynthesis proteins"/>
    <property type="match status" value="1"/>
</dbReference>
<keyword evidence="6 11" id="KW-0808">Transferase</keyword>
<evidence type="ECO:0000259" key="12">
    <source>
        <dbReference type="SMART" id="SM00852"/>
    </source>
</evidence>
<evidence type="ECO:0000256" key="1">
    <source>
        <dbReference type="ARBA" id="ARBA00001946"/>
    </source>
</evidence>
<dbReference type="InterPro" id="IPR036688">
    <property type="entry name" value="MoeA_C_domain_IV_sf"/>
</dbReference>
<dbReference type="FunFam" id="3.40.980.10:FF:000004">
    <property type="entry name" value="Molybdopterin molybdenumtransferase"/>
    <property type="match status" value="1"/>
</dbReference>
<evidence type="ECO:0000256" key="8">
    <source>
        <dbReference type="ARBA" id="ARBA00022842"/>
    </source>
</evidence>
<dbReference type="InterPro" id="IPR001453">
    <property type="entry name" value="MoaB/Mog_dom"/>
</dbReference>
<dbReference type="SMART" id="SM00852">
    <property type="entry name" value="MoCF_biosynth"/>
    <property type="match status" value="1"/>
</dbReference>
<dbReference type="GO" id="GO:0046872">
    <property type="term" value="F:metal ion binding"/>
    <property type="evidence" value="ECO:0007669"/>
    <property type="project" value="UniProtKB-UniRule"/>
</dbReference>
<evidence type="ECO:0000256" key="4">
    <source>
        <dbReference type="ARBA" id="ARBA00010763"/>
    </source>
</evidence>
<name>A0A1F4U5I3_UNCSA</name>
<evidence type="ECO:0000256" key="9">
    <source>
        <dbReference type="ARBA" id="ARBA00023150"/>
    </source>
</evidence>
<feature type="domain" description="MoaB/Mog" evidence="12">
    <location>
        <begin position="171"/>
        <end position="309"/>
    </location>
</feature>
<dbReference type="GO" id="GO:0061599">
    <property type="term" value="F:molybdopterin molybdotransferase activity"/>
    <property type="evidence" value="ECO:0007669"/>
    <property type="project" value="UniProtKB-UniRule"/>
</dbReference>
<keyword evidence="9 11" id="KW-0501">Molybdenum cofactor biosynthesis</keyword>
<dbReference type="Pfam" id="PF03454">
    <property type="entry name" value="MoeA_C"/>
    <property type="match status" value="1"/>
</dbReference>
<gene>
    <name evidence="13" type="ORF">A2438_02795</name>
</gene>
<dbReference type="GO" id="GO:0005829">
    <property type="term" value="C:cytosol"/>
    <property type="evidence" value="ECO:0007669"/>
    <property type="project" value="TreeGrafter"/>
</dbReference>
<dbReference type="PANTHER" id="PTHR10192">
    <property type="entry name" value="MOLYBDOPTERIN BIOSYNTHESIS PROTEIN"/>
    <property type="match status" value="1"/>
</dbReference>
<dbReference type="Gene3D" id="2.40.340.10">
    <property type="entry name" value="MoeA, C-terminal, domain IV"/>
    <property type="match status" value="1"/>
</dbReference>
<keyword evidence="8 11" id="KW-0460">Magnesium</keyword>
<dbReference type="Pfam" id="PF00994">
    <property type="entry name" value="MoCF_biosynth"/>
    <property type="match status" value="1"/>
</dbReference>
<keyword evidence="5 11" id="KW-0500">Molybdenum</keyword>
<comment type="pathway">
    <text evidence="3 11">Cofactor biosynthesis; molybdopterin biosynthesis.</text>
</comment>
<comment type="catalytic activity">
    <reaction evidence="10">
        <text>adenylyl-molybdopterin + molybdate = Mo-molybdopterin + AMP + H(+)</text>
        <dbReference type="Rhea" id="RHEA:35047"/>
        <dbReference type="ChEBI" id="CHEBI:15378"/>
        <dbReference type="ChEBI" id="CHEBI:36264"/>
        <dbReference type="ChEBI" id="CHEBI:62727"/>
        <dbReference type="ChEBI" id="CHEBI:71302"/>
        <dbReference type="ChEBI" id="CHEBI:456215"/>
        <dbReference type="EC" id="2.10.1.1"/>
    </reaction>
</comment>